<dbReference type="GO" id="GO:0004519">
    <property type="term" value="F:endonuclease activity"/>
    <property type="evidence" value="ECO:0007669"/>
    <property type="project" value="UniProtKB-KW"/>
</dbReference>
<sequence>DKIPYEFYKFASENFYEILLEFYNDIFEVGYVPVDFKKSIIFPLHKSGDINAVSNYRGIAFENTVGKFFSGLLLQRLSCWIEQNKILKEFQAGFRHGYSTLDHIFTLSSIISIKLMQKRQKVYIFFVDLSMAFDRIDRHALIYKLHEIGISTKIIQLIRELHENTEATVWCKNAYSDVFQTTMGVKQGALLSPLLFTLFINDIDEDLLGGININGTRIKLLAFADDLALISSDPTELQYNINVLKKYCQNWNLKINLTKSKIMVCRNGGKPSRREKWLFGDEKIDIVNSYKYLGVNLTPQLSLGKFLDGRLLNAKTGLNSVWKFFIANNEVPFTAKMEMFYAVSRAIMCYGAQVWGGKSYKQVEQLLTFFIKKLLRLPRNTPNYIISLETKVAPMFTYTLQLHHNYLIKVLEMPDTRYPKIL</sequence>
<reference evidence="2" key="1">
    <citation type="submission" date="2013-04" db="EMBL/GenBank/DDBJ databases">
        <title>An insight into the transcriptome of the digestive tract of the blood sucking bug, Rhodnius prolixus.</title>
        <authorList>
            <person name="Ribeiro J.M.C."/>
            <person name="Genta F.A."/>
            <person name="Sorgine M.H.F."/>
            <person name="Paiva-Silva G.O."/>
            <person name="Majerowicz D."/>
            <person name="Medeiros M."/>
            <person name="Koerich L."/>
            <person name="Terra W.R."/>
            <person name="Ferreira C."/>
            <person name="Pimentel A.C."/>
            <person name="Bisch P.M."/>
            <person name="Diniz M.M.P."/>
            <person name="Nascimento R."/>
            <person name="Salmon D."/>
            <person name="Silber A.M."/>
            <person name="Alves M."/>
            <person name="Oliveira M.F."/>
            <person name="Gondim K.C."/>
            <person name="Silva Neto M.A.C."/>
            <person name="Atella G.C."/>
            <person name="Araujo H."/>
            <person name="Dias F.S."/>
            <person name="Polycarpo C.R."/>
            <person name="Fampa P."/>
            <person name="Melo A.C."/>
            <person name="Tanaka A.S."/>
            <person name="Balczun C."/>
            <person name="Oliveira J.H.M."/>
            <person name="Goncalves R."/>
            <person name="Lazoski C."/>
            <person name="Pereira M.A."/>
            <person name="Rivera-Pomar R."/>
            <person name="Diambra L."/>
            <person name="Schaub G.A."/>
            <person name="Garcia E.S."/>
            <person name="Azambuja P."/>
            <person name="Braz G.R.C."/>
            <person name="Oliveira P.L."/>
        </authorList>
    </citation>
    <scope>NUCLEOTIDE SEQUENCE</scope>
</reference>
<dbReference type="InterPro" id="IPR000477">
    <property type="entry name" value="RT_dom"/>
</dbReference>
<feature type="non-terminal residue" evidence="2">
    <location>
        <position position="422"/>
    </location>
</feature>
<dbReference type="AlphaFoldDB" id="R4FKP0"/>
<dbReference type="CDD" id="cd01650">
    <property type="entry name" value="RT_nLTR_like"/>
    <property type="match status" value="1"/>
</dbReference>
<dbReference type="SUPFAM" id="SSF56672">
    <property type="entry name" value="DNA/RNA polymerases"/>
    <property type="match status" value="1"/>
</dbReference>
<dbReference type="EMBL" id="GAHY01002399">
    <property type="protein sequence ID" value="JAA75111.1"/>
    <property type="molecule type" value="mRNA"/>
</dbReference>
<organism evidence="2">
    <name type="scientific">Rhodnius prolixus</name>
    <name type="common">Triatomid bug</name>
    <dbReference type="NCBI Taxonomy" id="13249"/>
    <lineage>
        <taxon>Eukaryota</taxon>
        <taxon>Metazoa</taxon>
        <taxon>Ecdysozoa</taxon>
        <taxon>Arthropoda</taxon>
        <taxon>Hexapoda</taxon>
        <taxon>Insecta</taxon>
        <taxon>Pterygota</taxon>
        <taxon>Neoptera</taxon>
        <taxon>Paraneoptera</taxon>
        <taxon>Hemiptera</taxon>
        <taxon>Heteroptera</taxon>
        <taxon>Panheteroptera</taxon>
        <taxon>Cimicomorpha</taxon>
        <taxon>Reduviidae</taxon>
        <taxon>Triatominae</taxon>
        <taxon>Rhodnius</taxon>
    </lineage>
</organism>
<dbReference type="InterPro" id="IPR043128">
    <property type="entry name" value="Rev_trsase/Diguanyl_cyclase"/>
</dbReference>
<evidence type="ECO:0000259" key="1">
    <source>
        <dbReference type="PROSITE" id="PS50878"/>
    </source>
</evidence>
<keyword evidence="2" id="KW-0548">Nucleotidyltransferase</keyword>
<dbReference type="Pfam" id="PF00078">
    <property type="entry name" value="RVT_1"/>
    <property type="match status" value="1"/>
</dbReference>
<protein>
    <submittedName>
        <fullName evidence="2">Putative endonuclease-reverse transcriptase</fullName>
    </submittedName>
</protein>
<accession>R4FKP0</accession>
<feature type="domain" description="Reverse transcriptase" evidence="1">
    <location>
        <begin position="25"/>
        <end position="297"/>
    </location>
</feature>
<dbReference type="VEuPathDB" id="VectorBase:RPRC011541"/>
<keyword evidence="2" id="KW-0695">RNA-directed DNA polymerase</keyword>
<proteinExistence type="evidence at transcript level"/>
<dbReference type="PANTHER" id="PTHR47027">
    <property type="entry name" value="REVERSE TRANSCRIPTASE DOMAIN-CONTAINING PROTEIN"/>
    <property type="match status" value="1"/>
</dbReference>
<evidence type="ECO:0000313" key="2">
    <source>
        <dbReference type="EMBL" id="JAA75111.1"/>
    </source>
</evidence>
<keyword evidence="2" id="KW-0808">Transferase</keyword>
<dbReference type="PROSITE" id="PS50878">
    <property type="entry name" value="RT_POL"/>
    <property type="match status" value="1"/>
</dbReference>
<dbReference type="PANTHER" id="PTHR47027:SF20">
    <property type="entry name" value="REVERSE TRANSCRIPTASE-LIKE PROTEIN WITH RNA-DIRECTED DNA POLYMERASE DOMAIN"/>
    <property type="match status" value="1"/>
</dbReference>
<keyword evidence="2" id="KW-0540">Nuclease</keyword>
<keyword evidence="2" id="KW-0378">Hydrolase</keyword>
<name>R4FKP0_RHOPR</name>
<feature type="non-terminal residue" evidence="2">
    <location>
        <position position="1"/>
    </location>
</feature>
<dbReference type="InterPro" id="IPR043502">
    <property type="entry name" value="DNA/RNA_pol_sf"/>
</dbReference>
<dbReference type="GO" id="GO:0003964">
    <property type="term" value="F:RNA-directed DNA polymerase activity"/>
    <property type="evidence" value="ECO:0007669"/>
    <property type="project" value="UniProtKB-KW"/>
</dbReference>
<dbReference type="Gene3D" id="3.30.70.270">
    <property type="match status" value="1"/>
</dbReference>
<keyword evidence="2" id="KW-0255">Endonuclease</keyword>